<dbReference type="KEGG" id="fae:FAES_0755"/>
<evidence type="ECO:0000313" key="3">
    <source>
        <dbReference type="EMBL" id="CCG98766.1"/>
    </source>
</evidence>
<dbReference type="SUPFAM" id="SSF56672">
    <property type="entry name" value="DNA/RNA polymerases"/>
    <property type="match status" value="1"/>
</dbReference>
<evidence type="ECO:0000313" key="4">
    <source>
        <dbReference type="Proteomes" id="UP000011058"/>
    </source>
</evidence>
<dbReference type="OrthoDB" id="9808813at2"/>
<gene>
    <name evidence="3" type="primary">umuC1</name>
    <name evidence="3" type="ORF">FAES_0755</name>
</gene>
<dbReference type="GO" id="GO:0009432">
    <property type="term" value="P:SOS response"/>
    <property type="evidence" value="ECO:0007669"/>
    <property type="project" value="TreeGrafter"/>
</dbReference>
<dbReference type="Gene3D" id="3.40.1170.60">
    <property type="match status" value="1"/>
</dbReference>
<protein>
    <submittedName>
        <fullName evidence="3">DNA polymerase V</fullName>
        <ecNumber evidence="3">2.7.7.7</ecNumber>
    </submittedName>
</protein>
<evidence type="ECO:0000256" key="1">
    <source>
        <dbReference type="ARBA" id="ARBA00010945"/>
    </source>
</evidence>
<keyword evidence="4" id="KW-1185">Reference proteome</keyword>
<keyword evidence="3" id="KW-0808">Transferase</keyword>
<dbReference type="HOGENOM" id="CLU_1783973_0_0_10"/>
<keyword evidence="3" id="KW-0548">Nucleotidyltransferase</keyword>
<dbReference type="GO" id="GO:0042276">
    <property type="term" value="P:error-prone translesion synthesis"/>
    <property type="evidence" value="ECO:0007669"/>
    <property type="project" value="TreeGrafter"/>
</dbReference>
<reference evidence="3 4" key="1">
    <citation type="journal article" date="2012" name="J. Bacteriol.">
        <title>Genome Sequence of Fibrella aestuarina BUZ 2T, a Filamentous Marine Bacterium.</title>
        <authorList>
            <person name="Filippini M."/>
            <person name="Qi W."/>
            <person name="Blom J."/>
            <person name="Goesmann A."/>
            <person name="Smits T.H."/>
            <person name="Bagheri H.C."/>
        </authorList>
    </citation>
    <scope>NUCLEOTIDE SEQUENCE [LARGE SCALE GENOMIC DNA]</scope>
    <source>
        <strain evidence="4">BUZ 2T</strain>
    </source>
</reference>
<feature type="domain" description="UmuC" evidence="2">
    <location>
        <begin position="29"/>
        <end position="145"/>
    </location>
</feature>
<dbReference type="PANTHER" id="PTHR11076:SF34">
    <property type="entry name" value="PROTEIN UMUC"/>
    <property type="match status" value="1"/>
</dbReference>
<comment type="similarity">
    <text evidence="1">Belongs to the DNA polymerase type-Y family.</text>
</comment>
<dbReference type="GO" id="GO:0006281">
    <property type="term" value="P:DNA repair"/>
    <property type="evidence" value="ECO:0007669"/>
    <property type="project" value="InterPro"/>
</dbReference>
<accession>I0K3R3</accession>
<dbReference type="InterPro" id="IPR001126">
    <property type="entry name" value="UmuC"/>
</dbReference>
<dbReference type="EMBL" id="HE796683">
    <property type="protein sequence ID" value="CCG98766.1"/>
    <property type="molecule type" value="Genomic_DNA"/>
</dbReference>
<dbReference type="Gene3D" id="3.30.70.270">
    <property type="match status" value="1"/>
</dbReference>
<dbReference type="PATRIC" id="fig|1166018.3.peg.766"/>
<dbReference type="STRING" id="1166018.FAES_0755"/>
<name>I0K3R3_9BACT</name>
<dbReference type="eggNOG" id="COG0389">
    <property type="taxonomic scope" value="Bacteria"/>
</dbReference>
<dbReference type="Proteomes" id="UP000011058">
    <property type="component" value="Chromosome"/>
</dbReference>
<dbReference type="InterPro" id="IPR050116">
    <property type="entry name" value="DNA_polymerase-Y"/>
</dbReference>
<sequence length="145" mass="16086">MRLEPYEGKLSCTVLRGVGGGNAPRLLDYVSCERSFNPSLEGKPVVVLSNNDGCVVARSNEAKELKIPMGVPYFQLEELVRTHDVKVFSSNYTLYGDMSARLMSLIGRFVENVEVNSIDEAFLDLSGYESIYPDLPAFASQLRVN</sequence>
<dbReference type="GO" id="GO:0003887">
    <property type="term" value="F:DNA-directed DNA polymerase activity"/>
    <property type="evidence" value="ECO:0007669"/>
    <property type="project" value="UniProtKB-EC"/>
</dbReference>
<dbReference type="InterPro" id="IPR043502">
    <property type="entry name" value="DNA/RNA_pol_sf"/>
</dbReference>
<dbReference type="GO" id="GO:0005829">
    <property type="term" value="C:cytosol"/>
    <property type="evidence" value="ECO:0007669"/>
    <property type="project" value="TreeGrafter"/>
</dbReference>
<organism evidence="3 4">
    <name type="scientific">Fibrella aestuarina BUZ 2</name>
    <dbReference type="NCBI Taxonomy" id="1166018"/>
    <lineage>
        <taxon>Bacteria</taxon>
        <taxon>Pseudomonadati</taxon>
        <taxon>Bacteroidota</taxon>
        <taxon>Cytophagia</taxon>
        <taxon>Cytophagales</taxon>
        <taxon>Spirosomataceae</taxon>
        <taxon>Fibrella</taxon>
    </lineage>
</organism>
<dbReference type="EC" id="2.7.7.7" evidence="3"/>
<dbReference type="PROSITE" id="PS50173">
    <property type="entry name" value="UMUC"/>
    <property type="match status" value="1"/>
</dbReference>
<dbReference type="PANTHER" id="PTHR11076">
    <property type="entry name" value="DNA REPAIR POLYMERASE UMUC / TRANSFERASE FAMILY MEMBER"/>
    <property type="match status" value="1"/>
</dbReference>
<dbReference type="RefSeq" id="WP_015329866.1">
    <property type="nucleotide sequence ID" value="NC_020054.1"/>
</dbReference>
<dbReference type="Pfam" id="PF00817">
    <property type="entry name" value="IMS"/>
    <property type="match status" value="1"/>
</dbReference>
<dbReference type="AlphaFoldDB" id="I0K3R3"/>
<evidence type="ECO:0000259" key="2">
    <source>
        <dbReference type="PROSITE" id="PS50173"/>
    </source>
</evidence>
<dbReference type="InterPro" id="IPR043128">
    <property type="entry name" value="Rev_trsase/Diguanyl_cyclase"/>
</dbReference>
<proteinExistence type="inferred from homology"/>